<dbReference type="SUPFAM" id="SSF101148">
    <property type="entry name" value="Plant invertase/pectin methylesterase inhibitor"/>
    <property type="match status" value="2"/>
</dbReference>
<feature type="domain" description="Pectinesterase inhibitor" evidence="11">
    <location>
        <begin position="577"/>
        <end position="729"/>
    </location>
</feature>
<comment type="similarity">
    <text evidence="3">In the N-terminal section; belongs to the PMEI family.</text>
</comment>
<dbReference type="Gene3D" id="1.20.140.40">
    <property type="entry name" value="Invertase/pectin methylesterase inhibitor family protein"/>
    <property type="match status" value="2"/>
</dbReference>
<dbReference type="InterPro" id="IPR033131">
    <property type="entry name" value="Pectinesterase_Asp_AS"/>
</dbReference>
<comment type="similarity">
    <text evidence="4">In the C-terminal section; belongs to the pectinesterase family.</text>
</comment>
<dbReference type="InterPro" id="IPR035513">
    <property type="entry name" value="Invertase/methylesterase_inhib"/>
</dbReference>
<dbReference type="EMBL" id="JASCZI010120867">
    <property type="protein sequence ID" value="MED6156431.1"/>
    <property type="molecule type" value="Genomic_DNA"/>
</dbReference>
<dbReference type="PROSITE" id="PS00800">
    <property type="entry name" value="PECTINESTERASE_1"/>
    <property type="match status" value="1"/>
</dbReference>
<dbReference type="PROSITE" id="PS00503">
    <property type="entry name" value="PECTINESTERASE_2"/>
    <property type="match status" value="2"/>
</dbReference>
<dbReference type="InterPro" id="IPR018040">
    <property type="entry name" value="Pectinesterase_Tyr_AS"/>
</dbReference>
<accession>A0ABU6U8D3</accession>
<evidence type="ECO:0000256" key="3">
    <source>
        <dbReference type="ARBA" id="ARBA00006027"/>
    </source>
</evidence>
<evidence type="ECO:0000256" key="6">
    <source>
        <dbReference type="ARBA" id="ARBA00022801"/>
    </source>
</evidence>
<feature type="transmembrane region" description="Helical" evidence="10">
    <location>
        <begin position="536"/>
        <end position="559"/>
    </location>
</feature>
<evidence type="ECO:0000259" key="11">
    <source>
        <dbReference type="SMART" id="SM00856"/>
    </source>
</evidence>
<name>A0ABU6U8D3_9FABA</name>
<feature type="active site" evidence="8">
    <location>
        <position position="938"/>
    </location>
</feature>
<feature type="domain" description="Pectinesterase inhibitor" evidence="11">
    <location>
        <begin position="28"/>
        <end position="185"/>
    </location>
</feature>
<evidence type="ECO:0000256" key="10">
    <source>
        <dbReference type="SAM" id="Phobius"/>
    </source>
</evidence>
<dbReference type="SUPFAM" id="SSF51126">
    <property type="entry name" value="Pectin lyase-like"/>
    <property type="match status" value="2"/>
</dbReference>
<keyword evidence="5" id="KW-0134">Cell wall</keyword>
<keyword evidence="7" id="KW-0063">Aspartyl esterase</keyword>
<evidence type="ECO:0000256" key="9">
    <source>
        <dbReference type="SAM" id="MobiDB-lite"/>
    </source>
</evidence>
<evidence type="ECO:0000256" key="4">
    <source>
        <dbReference type="ARBA" id="ARBA00007786"/>
    </source>
</evidence>
<proteinExistence type="inferred from homology"/>
<evidence type="ECO:0000256" key="7">
    <source>
        <dbReference type="ARBA" id="ARBA00023085"/>
    </source>
</evidence>
<dbReference type="SMART" id="SM00856">
    <property type="entry name" value="PMEI"/>
    <property type="match status" value="2"/>
</dbReference>
<evidence type="ECO:0000256" key="1">
    <source>
        <dbReference type="ARBA" id="ARBA00004191"/>
    </source>
</evidence>
<dbReference type="NCBIfam" id="TIGR01614">
    <property type="entry name" value="PME_inhib"/>
    <property type="match status" value="1"/>
</dbReference>
<dbReference type="InterPro" id="IPR011050">
    <property type="entry name" value="Pectin_lyase_fold/virulence"/>
</dbReference>
<gene>
    <name evidence="12" type="ORF">PIB30_014396</name>
</gene>
<dbReference type="CDD" id="cd15798">
    <property type="entry name" value="PMEI-like_3"/>
    <property type="match status" value="2"/>
</dbReference>
<keyword evidence="6" id="KW-0378">Hydrolase</keyword>
<dbReference type="InterPro" id="IPR012334">
    <property type="entry name" value="Pectin_lyas_fold"/>
</dbReference>
<comment type="caution">
    <text evidence="12">The sequence shown here is derived from an EMBL/GenBank/DDBJ whole genome shotgun (WGS) entry which is preliminary data.</text>
</comment>
<dbReference type="Gene3D" id="2.160.20.10">
    <property type="entry name" value="Single-stranded right-handed beta-helix, Pectin lyase-like"/>
    <property type="match status" value="2"/>
</dbReference>
<dbReference type="Pfam" id="PF01095">
    <property type="entry name" value="Pectinesterase"/>
    <property type="match status" value="2"/>
</dbReference>
<sequence>MATSDLSIMNLLLSSFTAIVIIFSNLSSLASSSSSICNLTPYPDFCESNSPSRGRSDIHSYGRLFASKSLTSSTKFRSLVSKYLKHPSRNNLSDSMCLALKDCYLLSDLNVDFWTNTLNTINSTDTLSTSEEEDYLHSLISATLTNHDTCLDGIQQATTTQQDPDESLISSISNGTMFYSISLAFFKHGWGRGRGRGRQLFQLDFEENVTVSQTVVVNPDGSGDYTTISDAVDAAPNNTRGINGYFVIYVVAGVYEEYVSIPKTKQYLMMIGDGIDQTIVTGNRSVVDGWTTFNSATFAVVAQGFVAVNMTFRNTAGAINHQAVALRSGADLSAFYSCSFEGYQDTLYTHSMRQFYRNCDIYGTVDFIFGNAAVVLQDCNIYPRLPMSNQFNAITAQGRTDVNQNTGTSIHKCTIMAADELAASNGTTQTYLGRPWKQYSRTVYMQSFMDSFINPSGWIAWSGDFALDTLFYAEYDNWGAGSNTSSRVSWPGCDVALDDIGATNFTVSNFIFGDFWLPATGVPFLAGGDPQRNKRLVLIGVSTFLLVAMVVAVTLSVTLNKTNSADSKDDGQNKVASSMKAVEKLCAPTDYPEECRDSLSAEAGNTTDPRELIKLAFNITIKKISNGLEQTQMLQDLEKDPMAKQALDSCKQLMDLSIDEFNRSLEKLGRFDLNNLENILGNLKVWLSGAITYQETCLDGFENTTSDAGEQMKEFLKTAMHMSSNGLAIITDLDATMSSFRLPSANNAAGARRLMSEDDDNDLPEWVEDRVGVRKLMATVAGGRRFKAHVTVAKDGSGDFKTVTEALRKVPPQNKKPFIIHIKEGVYQEYVEVPRNMTHVVFIGDGGNKSRITGNKNFIDGVNTYKTATVAVQGDYFVAMGVGFENSAGAEKHQAVALRVQADKSIFFKCRFDGYQDTLYAHTMRQFYRDCVISGTIDFIFGDAVSVFQNCTFEVRKPLSNQQCIVTAQGRKERYQPTGIVIQGGSFVADPAYYPVRFTNKAYLARPWKNYSRTVFMDAFIDDLITPEGYLPWQTPEGLTGMDTCFYAEFNNRGPGADKSKRVNWIGVKKDFTAAQASTYSPSSFFRGDEWIKVTKIPYNPGKAAPASNEQIAASILARYAAAPKSSKASAPTASSVNVDVSVTSNASSPPTAAITATSDSSPAPSPEA</sequence>
<feature type="region of interest" description="Disordered" evidence="9">
    <location>
        <begin position="1126"/>
        <end position="1169"/>
    </location>
</feature>
<feature type="compositionally biased region" description="Low complexity" evidence="9">
    <location>
        <begin position="1126"/>
        <end position="1163"/>
    </location>
</feature>
<evidence type="ECO:0000256" key="8">
    <source>
        <dbReference type="PROSITE-ProRule" id="PRU10040"/>
    </source>
</evidence>
<keyword evidence="5" id="KW-0964">Secreted</keyword>
<keyword evidence="10" id="KW-1133">Transmembrane helix</keyword>
<keyword evidence="10" id="KW-0812">Transmembrane</keyword>
<evidence type="ECO:0000313" key="13">
    <source>
        <dbReference type="Proteomes" id="UP001341840"/>
    </source>
</evidence>
<keyword evidence="10" id="KW-0472">Membrane</keyword>
<evidence type="ECO:0000313" key="12">
    <source>
        <dbReference type="EMBL" id="MED6156431.1"/>
    </source>
</evidence>
<keyword evidence="13" id="KW-1185">Reference proteome</keyword>
<dbReference type="Pfam" id="PF04043">
    <property type="entry name" value="PMEI"/>
    <property type="match status" value="2"/>
</dbReference>
<reference evidence="12 13" key="1">
    <citation type="journal article" date="2023" name="Plants (Basel)">
        <title>Bridging the Gap: Combining Genomics and Transcriptomics Approaches to Understand Stylosanthes scabra, an Orphan Legume from the Brazilian Caatinga.</title>
        <authorList>
            <person name="Ferreira-Neto J.R.C."/>
            <person name="da Silva M.D."/>
            <person name="Binneck E."/>
            <person name="de Melo N.F."/>
            <person name="da Silva R.H."/>
            <person name="de Melo A.L.T.M."/>
            <person name="Pandolfi V."/>
            <person name="Bustamante F.O."/>
            <person name="Brasileiro-Vidal A.C."/>
            <person name="Benko-Iseppon A.M."/>
        </authorList>
    </citation>
    <scope>NUCLEOTIDE SEQUENCE [LARGE SCALE GENOMIC DNA]</scope>
    <source>
        <tissue evidence="12">Leaves</tissue>
    </source>
</reference>
<protein>
    <recommendedName>
        <fullName evidence="11">Pectinesterase inhibitor domain-containing protein</fullName>
    </recommendedName>
</protein>
<dbReference type="Proteomes" id="UP001341840">
    <property type="component" value="Unassembled WGS sequence"/>
</dbReference>
<evidence type="ECO:0000256" key="5">
    <source>
        <dbReference type="ARBA" id="ARBA00022512"/>
    </source>
</evidence>
<dbReference type="InterPro" id="IPR006501">
    <property type="entry name" value="Pectinesterase_inhib_dom"/>
</dbReference>
<comment type="subcellular location">
    <subcellularLocation>
        <location evidence="1">Secreted</location>
        <location evidence="1">Cell wall</location>
    </subcellularLocation>
</comment>
<dbReference type="InterPro" id="IPR000070">
    <property type="entry name" value="Pectinesterase_cat"/>
</dbReference>
<comment type="pathway">
    <text evidence="2">Glycan metabolism; pectin degradation; 2-dehydro-3-deoxy-D-gluconate from pectin: step 1/5.</text>
</comment>
<organism evidence="12 13">
    <name type="scientific">Stylosanthes scabra</name>
    <dbReference type="NCBI Taxonomy" id="79078"/>
    <lineage>
        <taxon>Eukaryota</taxon>
        <taxon>Viridiplantae</taxon>
        <taxon>Streptophyta</taxon>
        <taxon>Embryophyta</taxon>
        <taxon>Tracheophyta</taxon>
        <taxon>Spermatophyta</taxon>
        <taxon>Magnoliopsida</taxon>
        <taxon>eudicotyledons</taxon>
        <taxon>Gunneridae</taxon>
        <taxon>Pentapetalae</taxon>
        <taxon>rosids</taxon>
        <taxon>fabids</taxon>
        <taxon>Fabales</taxon>
        <taxon>Fabaceae</taxon>
        <taxon>Papilionoideae</taxon>
        <taxon>50 kb inversion clade</taxon>
        <taxon>dalbergioids sensu lato</taxon>
        <taxon>Dalbergieae</taxon>
        <taxon>Pterocarpus clade</taxon>
        <taxon>Stylosanthes</taxon>
    </lineage>
</organism>
<dbReference type="PANTHER" id="PTHR31707">
    <property type="entry name" value="PECTINESTERASE"/>
    <property type="match status" value="1"/>
</dbReference>
<evidence type="ECO:0000256" key="2">
    <source>
        <dbReference type="ARBA" id="ARBA00005184"/>
    </source>
</evidence>
<feature type="active site" evidence="8">
    <location>
        <position position="366"/>
    </location>
</feature>